<dbReference type="OrthoDB" id="5555179at2759"/>
<feature type="compositionally biased region" description="Acidic residues" evidence="1">
    <location>
        <begin position="275"/>
        <end position="294"/>
    </location>
</feature>
<feature type="compositionally biased region" description="Low complexity" evidence="1">
    <location>
        <begin position="248"/>
        <end position="261"/>
    </location>
</feature>
<sequence>MNPVQSETSRILSVLQGEQSQFEGSRGVSSMNTTGLSMGVEASLETQPKASIWAIPASVGPDLTKPVALGEIAGLWHTLDETQKINVLLGIAHVGQGRMRQAAAEVQKISQLAKKDFSSDWVRTLGELIGDVGISGKMHSIQELEEPTKSEIENVVQQLATVLEKSSLCVTMPELGYVSSAVARTIAPSNIRNMYGRRPHVAELRRVATLAKEKHAGDMRSPSISRRQSMAWQPSRRESSMEVGGSGSSSQIGSPEPSSASGIAFSALFEQDENGAEFEDGGSDSSGDDVEGNDDASVVPNVYTLRMNVKSSHQADHVGRLARLLAAADNTAALGNASSATQSSAASDGRRSAVRSARGGHATPALGMRRVTPGASGAANKVGMVPNRKRPTATNLALPGGGLGSATITRRGGDTSTMITQKTKKIQMVNLEESAVSINARDRLMRDMRDQKAEEREVARQKRQAEIEERKRRREEARQQRESSTGAKRPRRKASGADGEEGSGSSGGEYDSSDSDAPLYNEAMADADAATQSPVPGFEVPSEYRTFAGNTPQIESVYAQTNALSDIDRIRMYCFFNGLRVPPGTTNPLEILLNERVIDDPVHQGKKCTELLVFKANLEDCNWTKVRRLRRS</sequence>
<dbReference type="EMBL" id="KZ303492">
    <property type="protein sequence ID" value="PIA17887.1"/>
    <property type="molecule type" value="Genomic_DNA"/>
</dbReference>
<feature type="compositionally biased region" description="Low complexity" evidence="1">
    <location>
        <begin position="336"/>
        <end position="347"/>
    </location>
</feature>
<proteinExistence type="predicted"/>
<evidence type="ECO:0000256" key="1">
    <source>
        <dbReference type="SAM" id="MobiDB-lite"/>
    </source>
</evidence>
<dbReference type="AlphaFoldDB" id="A0A2G5BGP8"/>
<reference evidence="2 3" key="1">
    <citation type="journal article" date="2015" name="Genome Biol. Evol.">
        <title>Phylogenomic analyses indicate that early fungi evolved digesting cell walls of algal ancestors of land plants.</title>
        <authorList>
            <person name="Chang Y."/>
            <person name="Wang S."/>
            <person name="Sekimoto S."/>
            <person name="Aerts A.L."/>
            <person name="Choi C."/>
            <person name="Clum A."/>
            <person name="LaButti K.M."/>
            <person name="Lindquist E.A."/>
            <person name="Yee Ngan C."/>
            <person name="Ohm R.A."/>
            <person name="Salamov A.A."/>
            <person name="Grigoriev I.V."/>
            <person name="Spatafora J.W."/>
            <person name="Berbee M.L."/>
        </authorList>
    </citation>
    <scope>NUCLEOTIDE SEQUENCE [LARGE SCALE GENOMIC DNA]</scope>
    <source>
        <strain evidence="2 3">NRRL 1564</strain>
    </source>
</reference>
<evidence type="ECO:0000313" key="2">
    <source>
        <dbReference type="EMBL" id="PIA17887.1"/>
    </source>
</evidence>
<protein>
    <submittedName>
        <fullName evidence="2">Uncharacterized protein</fullName>
    </submittedName>
</protein>
<dbReference type="Proteomes" id="UP000242474">
    <property type="component" value="Unassembled WGS sequence"/>
</dbReference>
<feature type="region of interest" description="Disordered" evidence="1">
    <location>
        <begin position="449"/>
        <end position="518"/>
    </location>
</feature>
<feature type="compositionally biased region" description="Basic and acidic residues" evidence="1">
    <location>
        <begin position="449"/>
        <end position="481"/>
    </location>
</feature>
<accession>A0A2G5BGP8</accession>
<feature type="compositionally biased region" description="Polar residues" evidence="1">
    <location>
        <begin position="222"/>
        <end position="232"/>
    </location>
</feature>
<feature type="region of interest" description="Disordered" evidence="1">
    <location>
        <begin position="275"/>
        <end position="296"/>
    </location>
</feature>
<keyword evidence="3" id="KW-1185">Reference proteome</keyword>
<feature type="region of interest" description="Disordered" evidence="1">
    <location>
        <begin position="212"/>
        <end position="261"/>
    </location>
</feature>
<name>A0A2G5BGP8_COERN</name>
<evidence type="ECO:0000313" key="3">
    <source>
        <dbReference type="Proteomes" id="UP000242474"/>
    </source>
</evidence>
<gene>
    <name evidence="2" type="ORF">COEREDRAFT_7072</name>
</gene>
<feature type="region of interest" description="Disordered" evidence="1">
    <location>
        <begin position="336"/>
        <end position="414"/>
    </location>
</feature>
<dbReference type="STRING" id="763665.A0A2G5BGP8"/>
<organism evidence="2 3">
    <name type="scientific">Coemansia reversa (strain ATCC 12441 / NRRL 1564)</name>
    <dbReference type="NCBI Taxonomy" id="763665"/>
    <lineage>
        <taxon>Eukaryota</taxon>
        <taxon>Fungi</taxon>
        <taxon>Fungi incertae sedis</taxon>
        <taxon>Zoopagomycota</taxon>
        <taxon>Kickxellomycotina</taxon>
        <taxon>Kickxellomycetes</taxon>
        <taxon>Kickxellales</taxon>
        <taxon>Kickxellaceae</taxon>
        <taxon>Coemansia</taxon>
    </lineage>
</organism>